<feature type="binding site" evidence="4">
    <location>
        <position position="146"/>
    </location>
    <ligand>
        <name>(3S)-3-hydroxy-3-methylglutaryl-CoA</name>
        <dbReference type="ChEBI" id="CHEBI:43074"/>
    </ligand>
</feature>
<feature type="domain" description="Hydroxymethylglutaryl-coenzyme A synthase N-terminal" evidence="5">
    <location>
        <begin position="8"/>
        <end position="167"/>
    </location>
</feature>
<dbReference type="STRING" id="37923.BK826_07720"/>
<evidence type="ECO:0000313" key="7">
    <source>
        <dbReference type="EMBL" id="OAX52756.1"/>
    </source>
</evidence>
<dbReference type="SUPFAM" id="SSF53901">
    <property type="entry name" value="Thiolase-like"/>
    <property type="match status" value="2"/>
</dbReference>
<feature type="binding site" evidence="4">
    <location>
        <position position="279"/>
    </location>
    <ligand>
        <name>(3S)-3-hydroxy-3-methylglutaryl-CoA</name>
        <dbReference type="ChEBI" id="CHEBI:43074"/>
    </ligand>
</feature>
<feature type="active site" description="Proton donor/acceptor" evidence="3">
    <location>
        <position position="82"/>
    </location>
</feature>
<feature type="binding site" evidence="4">
    <location>
        <position position="245"/>
    </location>
    <ligand>
        <name>(3S)-3-hydroxy-3-methylglutaryl-CoA</name>
        <dbReference type="ChEBI" id="CHEBI:43074"/>
    </ligand>
</feature>
<feature type="domain" description="Hydroxymethylglutaryl-coenzyme A synthase C-terminal" evidence="6">
    <location>
        <begin position="265"/>
        <end position="323"/>
    </location>
</feature>
<dbReference type="Proteomes" id="UP000053171">
    <property type="component" value="Unassembled WGS sequence"/>
</dbReference>
<evidence type="ECO:0000256" key="4">
    <source>
        <dbReference type="PIRSR" id="PIRSR611554-2"/>
    </source>
</evidence>
<dbReference type="Pfam" id="PF01154">
    <property type="entry name" value="HMG_CoA_synt_N"/>
    <property type="match status" value="1"/>
</dbReference>
<keyword evidence="2" id="KW-0808">Transferase</keyword>
<dbReference type="InterPro" id="IPR011554">
    <property type="entry name" value="HMG_CoA_synthase_prok"/>
</dbReference>
<proteinExistence type="inferred from homology"/>
<evidence type="ECO:0000259" key="6">
    <source>
        <dbReference type="Pfam" id="PF08540"/>
    </source>
</evidence>
<feature type="binding site" evidence="4">
    <location>
        <position position="32"/>
    </location>
    <ligand>
        <name>(3S)-3-hydroxy-3-methylglutaryl-CoA</name>
        <dbReference type="ChEBI" id="CHEBI:43074"/>
    </ligand>
</feature>
<dbReference type="Pfam" id="PF08540">
    <property type="entry name" value="HMG_CoA_synt_C"/>
    <property type="match status" value="1"/>
</dbReference>
<sequence length="392" mass="41816">MTTPALGIQDITFATAHHRLDLDLLAQHLGIDPAKFSVGIGQEAMSLPAEDEDVVTMGAAAAARILADNDVEGLRTLIFATESGIDQSKAAGVHVAALLGLPAQIRVLETKQACYSGAGALQLALGVVARHPEEKVLVIASDVARYDLDSPGEPTQGAAAVAFLVQADPALLEVEPASGVHTADVPDFWRPNHRVTALVEGKFSISAYMDALEGAWEDYRAHGGAAFEEIDAFCYHQPFTMMAVKAHQRLRRHVGEPLPKAEVVEELAPTVGYNRVVGNSYTASVFLALLALLDGDADLTGRRIGIFSYGSGAVSEFFSVRVLPGYRAHLHRAEHAAQLAAREPVDVTRYRELHPGTAVSAAEQQANPRVTAGPYRFVGIEGGVRRYEATGA</sequence>
<dbReference type="InterPro" id="IPR013746">
    <property type="entry name" value="HMG_CoA_synt_C_dom"/>
</dbReference>
<organism evidence="7 8">
    <name type="scientific">Rothia kristinae</name>
    <dbReference type="NCBI Taxonomy" id="37923"/>
    <lineage>
        <taxon>Bacteria</taxon>
        <taxon>Bacillati</taxon>
        <taxon>Actinomycetota</taxon>
        <taxon>Actinomycetes</taxon>
        <taxon>Micrococcales</taxon>
        <taxon>Micrococcaceae</taxon>
        <taxon>Rothia</taxon>
    </lineage>
</organism>
<evidence type="ECO:0000259" key="5">
    <source>
        <dbReference type="Pfam" id="PF01154"/>
    </source>
</evidence>
<dbReference type="GO" id="GO:0006084">
    <property type="term" value="P:acetyl-CoA metabolic process"/>
    <property type="evidence" value="ECO:0007669"/>
    <property type="project" value="InterPro"/>
</dbReference>
<evidence type="ECO:0000313" key="8">
    <source>
        <dbReference type="Proteomes" id="UP000053171"/>
    </source>
</evidence>
<comment type="caution">
    <text evidence="7">The sequence shown here is derived from an EMBL/GenBank/DDBJ whole genome shotgun (WGS) entry which is preliminary data.</text>
</comment>
<dbReference type="RefSeq" id="WP_055684601.1">
    <property type="nucleotide sequence ID" value="NZ_CP113782.1"/>
</dbReference>
<dbReference type="PANTHER" id="PTHR43323">
    <property type="entry name" value="3-HYDROXY-3-METHYLGLUTARYL COENZYME A SYNTHASE"/>
    <property type="match status" value="1"/>
</dbReference>
<feature type="active site" description="Acyl-thioester intermediate" evidence="3">
    <location>
        <position position="114"/>
    </location>
</feature>
<dbReference type="PANTHER" id="PTHR43323:SF2">
    <property type="entry name" value="HYDROXYMETHYLGLUTARYL-COA SYNTHASE"/>
    <property type="match status" value="1"/>
</dbReference>
<evidence type="ECO:0000256" key="3">
    <source>
        <dbReference type="PIRSR" id="PIRSR611554-1"/>
    </source>
</evidence>
<dbReference type="AlphaFoldDB" id="A0A199NVK9"/>
<dbReference type="EMBL" id="LJBJ02000002">
    <property type="protein sequence ID" value="OAX52756.1"/>
    <property type="molecule type" value="Genomic_DNA"/>
</dbReference>
<reference evidence="7" key="1">
    <citation type="submission" date="2016-06" db="EMBL/GenBank/DDBJ databases">
        <title>Identification of putative biosynthetic pathways for the production of bioactive secondary metabolites by the marine actinomycete Kocuria kristinae RUTW2-3.</title>
        <authorList>
            <person name="Waterworth S.C."/>
            <person name="Walmsley T.A."/>
            <person name="Matongo T."/>
            <person name="Davies-Coleman M.T."/>
            <person name="Dorrington R.A."/>
        </authorList>
    </citation>
    <scope>NUCLEOTIDE SEQUENCE [LARGE SCALE GENOMIC DNA]</scope>
    <source>
        <strain evidence="7">RUTW2-3</strain>
    </source>
</reference>
<protein>
    <submittedName>
        <fullName evidence="7">Hydroxymethylglutaryl-CoA synthase</fullName>
    </submittedName>
</protein>
<evidence type="ECO:0000256" key="1">
    <source>
        <dbReference type="ARBA" id="ARBA00007061"/>
    </source>
</evidence>
<dbReference type="CDD" id="cd00827">
    <property type="entry name" value="init_cond_enzymes"/>
    <property type="match status" value="1"/>
</dbReference>
<dbReference type="GO" id="GO:0004421">
    <property type="term" value="F:hydroxymethylglutaryl-CoA synthase activity"/>
    <property type="evidence" value="ECO:0007669"/>
    <property type="project" value="InterPro"/>
</dbReference>
<accession>A0A199NVK9</accession>
<gene>
    <name evidence="7" type="ORF">AN277_0202080</name>
</gene>
<dbReference type="NCBIfam" id="TIGR01835">
    <property type="entry name" value="HMG-CoA-S_prok"/>
    <property type="match status" value="1"/>
</dbReference>
<dbReference type="InterPro" id="IPR013528">
    <property type="entry name" value="HMG_CoA_synth_N"/>
</dbReference>
<dbReference type="InterPro" id="IPR016039">
    <property type="entry name" value="Thiolase-like"/>
</dbReference>
<comment type="similarity">
    <text evidence="1">Belongs to the thiolase-like superfamily. HMG-CoA synthase family.</text>
</comment>
<keyword evidence="8" id="KW-1185">Reference proteome</keyword>
<evidence type="ECO:0000256" key="2">
    <source>
        <dbReference type="ARBA" id="ARBA00022679"/>
    </source>
</evidence>
<name>A0A199NVK9_9MICC</name>
<feature type="active site" description="Proton donor/acceptor" evidence="3">
    <location>
        <position position="236"/>
    </location>
</feature>
<dbReference type="Gene3D" id="3.40.47.10">
    <property type="match status" value="2"/>
</dbReference>